<evidence type="ECO:0000313" key="13">
    <source>
        <dbReference type="Proteomes" id="UP001321542"/>
    </source>
</evidence>
<dbReference type="SUPFAM" id="SSF55874">
    <property type="entry name" value="ATPase domain of HSP90 chaperone/DNA topoisomerase II/histidine kinase"/>
    <property type="match status" value="1"/>
</dbReference>
<keyword evidence="5" id="KW-0547">Nucleotide-binding</keyword>
<evidence type="ECO:0000256" key="6">
    <source>
        <dbReference type="ARBA" id="ARBA00022777"/>
    </source>
</evidence>
<keyword evidence="10" id="KW-0472">Membrane</keyword>
<evidence type="ECO:0000256" key="10">
    <source>
        <dbReference type="SAM" id="Phobius"/>
    </source>
</evidence>
<reference evidence="12 13" key="2">
    <citation type="journal article" date="2023" name="ChemBioChem">
        <title>Acyltransferase Domain Exchange between Two Independent Type I Polyketide Synthases in the Same Producer Strain of Macrolide Antibiotics.</title>
        <authorList>
            <person name="Kudo F."/>
            <person name="Kishikawa K."/>
            <person name="Tsuboi K."/>
            <person name="Kido T."/>
            <person name="Usui T."/>
            <person name="Hashimoto J."/>
            <person name="Shin-Ya K."/>
            <person name="Miyanaga A."/>
            <person name="Eguchi T."/>
        </authorList>
    </citation>
    <scope>NUCLEOTIDE SEQUENCE [LARGE SCALE GENOMIC DNA]</scope>
    <source>
        <strain evidence="12 13">A-8890</strain>
    </source>
</reference>
<dbReference type="InterPro" id="IPR036890">
    <property type="entry name" value="HATPase_C_sf"/>
</dbReference>
<feature type="region of interest" description="Disordered" evidence="9">
    <location>
        <begin position="54"/>
        <end position="100"/>
    </location>
</feature>
<dbReference type="InterPro" id="IPR003594">
    <property type="entry name" value="HATPase_dom"/>
</dbReference>
<dbReference type="PANTHER" id="PTHR24421:SF10">
    <property type="entry name" value="NITRATE_NITRITE SENSOR PROTEIN NARQ"/>
    <property type="match status" value="1"/>
</dbReference>
<keyword evidence="3" id="KW-0597">Phosphoprotein</keyword>
<evidence type="ECO:0000256" key="2">
    <source>
        <dbReference type="ARBA" id="ARBA00012438"/>
    </source>
</evidence>
<keyword evidence="6" id="KW-0418">Kinase</keyword>
<keyword evidence="4" id="KW-0808">Transferase</keyword>
<dbReference type="PANTHER" id="PTHR24421">
    <property type="entry name" value="NITRATE/NITRITE SENSOR PROTEIN NARX-RELATED"/>
    <property type="match status" value="1"/>
</dbReference>
<dbReference type="EMBL" id="AP018448">
    <property type="protein sequence ID" value="BBC33281.1"/>
    <property type="molecule type" value="Genomic_DNA"/>
</dbReference>
<dbReference type="Gene3D" id="1.20.5.1930">
    <property type="match status" value="1"/>
</dbReference>
<evidence type="ECO:0000256" key="4">
    <source>
        <dbReference type="ARBA" id="ARBA00022679"/>
    </source>
</evidence>
<evidence type="ECO:0000259" key="11">
    <source>
        <dbReference type="SMART" id="SM00387"/>
    </source>
</evidence>
<comment type="catalytic activity">
    <reaction evidence="1">
        <text>ATP + protein L-histidine = ADP + protein N-phospho-L-histidine.</text>
        <dbReference type="EC" id="2.7.13.3"/>
    </reaction>
</comment>
<evidence type="ECO:0000313" key="12">
    <source>
        <dbReference type="EMBL" id="BBC33281.1"/>
    </source>
</evidence>
<gene>
    <name evidence="12" type="ORF">SGFS_045750</name>
</gene>
<dbReference type="EC" id="2.7.13.3" evidence="2"/>
<dbReference type="CDD" id="cd16917">
    <property type="entry name" value="HATPase_UhpB-NarQ-NarX-like"/>
    <property type="match status" value="1"/>
</dbReference>
<feature type="transmembrane region" description="Helical" evidence="10">
    <location>
        <begin position="209"/>
        <end position="228"/>
    </location>
</feature>
<dbReference type="Proteomes" id="UP001321542">
    <property type="component" value="Chromosome"/>
</dbReference>
<evidence type="ECO:0000256" key="5">
    <source>
        <dbReference type="ARBA" id="ARBA00022741"/>
    </source>
</evidence>
<dbReference type="InterPro" id="IPR050482">
    <property type="entry name" value="Sensor_HK_TwoCompSys"/>
</dbReference>
<dbReference type="Gene3D" id="3.30.565.10">
    <property type="entry name" value="Histidine kinase-like ATPase, C-terminal domain"/>
    <property type="match status" value="1"/>
</dbReference>
<reference evidence="12 13" key="1">
    <citation type="journal article" date="2010" name="ChemBioChem">
        <title>Cloning and characterization of the biosynthetic gene cluster of 16-membered macrolide antibiotic FD-891: involvement of a dual functional cytochrome P450 monooxygenase catalyzing epoxidation and hydroxylation.</title>
        <authorList>
            <person name="Kudo F."/>
            <person name="Motegi A."/>
            <person name="Mizoue K."/>
            <person name="Eguchi T."/>
        </authorList>
    </citation>
    <scope>NUCLEOTIDE SEQUENCE [LARGE SCALE GENOMIC DNA]</scope>
    <source>
        <strain evidence="12 13">A-8890</strain>
    </source>
</reference>
<keyword evidence="7" id="KW-0067">ATP-binding</keyword>
<sequence length="525" mass="55300">MRGNRLTRRLSQLREATRLGRHLSRQRQEGAAGLHGLTLSQLRAVVPLGRHGWAQRHPVSAGPHDFPPPSPGTGEHSRPRPTSPPGTGYLQDDAPPPPGLRLQLNALQSLSRQTFAVRLTTLAIGTPFAMANTTDGPPSYAVLTAAVLGITISYAMLRDWDRFAPRLLAHPTLMALDLLFGAVLLLTASPASPLAYATVCTPLLSGLLYGWRGAGVLTGLQLAVLVTVHRAWEHHPGTGASTLLIAGFCAAAGIIGVTLRNLVFRFGTATQALSEATSRLAVAEAVESERARLARELHDSVAKTLHGLSLAAEALAQSAGRPDPDPAVVSQQATLMAAAARRAATESRHLLTDLRRHTDLTTPTPVALTTGLTTRATDFESRTGIPTTFTHQGPPPPPLPADTTRHLLAIVSEALENTHRHARATQAEVRLAVSPDSLHLTIKDDGVGLPPTATLEAAANSGHFGLLGMAERAQSTGAALTLTRGTPDDGTPTTPGTEVTLHLPLAHPAAPAPRPFPQPQESAHA</sequence>
<evidence type="ECO:0000256" key="3">
    <source>
        <dbReference type="ARBA" id="ARBA00022553"/>
    </source>
</evidence>
<accession>A0ABN5VIX6</accession>
<evidence type="ECO:0000256" key="8">
    <source>
        <dbReference type="ARBA" id="ARBA00023012"/>
    </source>
</evidence>
<dbReference type="SMART" id="SM00387">
    <property type="entry name" value="HATPase_c"/>
    <property type="match status" value="1"/>
</dbReference>
<evidence type="ECO:0000256" key="1">
    <source>
        <dbReference type="ARBA" id="ARBA00000085"/>
    </source>
</evidence>
<keyword evidence="10" id="KW-1133">Transmembrane helix</keyword>
<keyword evidence="13" id="KW-1185">Reference proteome</keyword>
<protein>
    <recommendedName>
        <fullName evidence="2">histidine kinase</fullName>
        <ecNumber evidence="2">2.7.13.3</ecNumber>
    </recommendedName>
</protein>
<feature type="transmembrane region" description="Helical" evidence="10">
    <location>
        <begin position="178"/>
        <end position="197"/>
    </location>
</feature>
<feature type="region of interest" description="Disordered" evidence="9">
    <location>
        <begin position="506"/>
        <end position="525"/>
    </location>
</feature>
<organism evidence="12 13">
    <name type="scientific">Streptomyces graminofaciens</name>
    <dbReference type="NCBI Taxonomy" id="68212"/>
    <lineage>
        <taxon>Bacteria</taxon>
        <taxon>Bacillati</taxon>
        <taxon>Actinomycetota</taxon>
        <taxon>Actinomycetes</taxon>
        <taxon>Kitasatosporales</taxon>
        <taxon>Streptomycetaceae</taxon>
        <taxon>Streptomyces</taxon>
    </lineage>
</organism>
<feature type="transmembrane region" description="Helical" evidence="10">
    <location>
        <begin position="240"/>
        <end position="259"/>
    </location>
</feature>
<name>A0ABN5VIX6_9ACTN</name>
<feature type="transmembrane region" description="Helical" evidence="10">
    <location>
        <begin position="139"/>
        <end position="157"/>
    </location>
</feature>
<dbReference type="Pfam" id="PF02518">
    <property type="entry name" value="HATPase_c"/>
    <property type="match status" value="1"/>
</dbReference>
<dbReference type="Pfam" id="PF07730">
    <property type="entry name" value="HisKA_3"/>
    <property type="match status" value="1"/>
</dbReference>
<evidence type="ECO:0000256" key="9">
    <source>
        <dbReference type="SAM" id="MobiDB-lite"/>
    </source>
</evidence>
<keyword evidence="8" id="KW-0902">Two-component regulatory system</keyword>
<proteinExistence type="predicted"/>
<keyword evidence="10" id="KW-0812">Transmembrane</keyword>
<dbReference type="InterPro" id="IPR011712">
    <property type="entry name" value="Sig_transdc_His_kin_sub3_dim/P"/>
</dbReference>
<evidence type="ECO:0000256" key="7">
    <source>
        <dbReference type="ARBA" id="ARBA00022840"/>
    </source>
</evidence>
<feature type="domain" description="Histidine kinase/HSP90-like ATPase" evidence="11">
    <location>
        <begin position="402"/>
        <end position="507"/>
    </location>
</feature>